<dbReference type="SUPFAM" id="SSF103054">
    <property type="entry name" value="General secretion pathway protein M, EpsM"/>
    <property type="match status" value="1"/>
</dbReference>
<evidence type="ECO:0000256" key="8">
    <source>
        <dbReference type="ARBA" id="ARBA00022989"/>
    </source>
</evidence>
<dbReference type="GO" id="GO:0015628">
    <property type="term" value="P:protein secretion by the type II secretion system"/>
    <property type="evidence" value="ECO:0007669"/>
    <property type="project" value="InterPro"/>
</dbReference>
<evidence type="ECO:0000256" key="2">
    <source>
        <dbReference type="ARBA" id="ARBA00010637"/>
    </source>
</evidence>
<evidence type="ECO:0000256" key="6">
    <source>
        <dbReference type="ARBA" id="ARBA00022692"/>
    </source>
</evidence>
<evidence type="ECO:0000313" key="12">
    <source>
        <dbReference type="Proteomes" id="UP000295793"/>
    </source>
</evidence>
<evidence type="ECO:0000256" key="5">
    <source>
        <dbReference type="ARBA" id="ARBA00022519"/>
    </source>
</evidence>
<dbReference type="InterPro" id="IPR007690">
    <property type="entry name" value="T2SS_GspM"/>
</dbReference>
<dbReference type="Proteomes" id="UP000295793">
    <property type="component" value="Unassembled WGS sequence"/>
</dbReference>
<evidence type="ECO:0000256" key="7">
    <source>
        <dbReference type="ARBA" id="ARBA00022927"/>
    </source>
</evidence>
<accession>A0A4R3ID19</accession>
<keyword evidence="6 10" id="KW-0812">Transmembrane</keyword>
<name>A0A4R3ID19_9GAMM</name>
<comment type="subcellular location">
    <subcellularLocation>
        <location evidence="1">Cell inner membrane</location>
        <topology evidence="1">Single-pass membrane protein</topology>
    </subcellularLocation>
</comment>
<dbReference type="Gene3D" id="3.30.1360.100">
    <property type="entry name" value="General secretion pathway protein M, EpsM"/>
    <property type="match status" value="1"/>
</dbReference>
<dbReference type="Pfam" id="PF04612">
    <property type="entry name" value="T2SSM"/>
    <property type="match status" value="1"/>
</dbReference>
<dbReference type="EMBL" id="SLZR01000003">
    <property type="protein sequence ID" value="TCS42535.1"/>
    <property type="molecule type" value="Genomic_DNA"/>
</dbReference>
<dbReference type="OrthoDB" id="6624834at2"/>
<keyword evidence="8 10" id="KW-1133">Transmembrane helix</keyword>
<comment type="caution">
    <text evidence="11">The sequence shown here is derived from an EMBL/GenBank/DDBJ whole genome shotgun (WGS) entry which is preliminary data.</text>
</comment>
<keyword evidence="12" id="KW-1185">Reference proteome</keyword>
<keyword evidence="7" id="KW-0653">Protein transport</keyword>
<feature type="transmembrane region" description="Helical" evidence="10">
    <location>
        <begin position="22"/>
        <end position="42"/>
    </location>
</feature>
<comment type="similarity">
    <text evidence="2">Belongs to the GSP M family.</text>
</comment>
<organism evidence="11 12">
    <name type="scientific">Reinekea marinisedimentorum</name>
    <dbReference type="NCBI Taxonomy" id="230495"/>
    <lineage>
        <taxon>Bacteria</taxon>
        <taxon>Pseudomonadati</taxon>
        <taxon>Pseudomonadota</taxon>
        <taxon>Gammaproteobacteria</taxon>
        <taxon>Oceanospirillales</taxon>
        <taxon>Saccharospirillaceae</taxon>
        <taxon>Reinekea</taxon>
    </lineage>
</organism>
<dbReference type="AlphaFoldDB" id="A0A4R3ID19"/>
<reference evidence="11 12" key="1">
    <citation type="submission" date="2019-03" db="EMBL/GenBank/DDBJ databases">
        <title>Genomic Encyclopedia of Archaeal and Bacterial Type Strains, Phase II (KMG-II): from individual species to whole genera.</title>
        <authorList>
            <person name="Goeker M."/>
        </authorList>
    </citation>
    <scope>NUCLEOTIDE SEQUENCE [LARGE SCALE GENOMIC DNA]</scope>
    <source>
        <strain evidence="11 12">DSM 15388</strain>
    </source>
</reference>
<dbReference type="RefSeq" id="WP_132700450.1">
    <property type="nucleotide sequence ID" value="NZ_SLZR01000003.1"/>
</dbReference>
<evidence type="ECO:0000256" key="1">
    <source>
        <dbReference type="ARBA" id="ARBA00004377"/>
    </source>
</evidence>
<proteinExistence type="inferred from homology"/>
<gene>
    <name evidence="11" type="ORF">BCF53_103196</name>
</gene>
<keyword evidence="3" id="KW-0813">Transport</keyword>
<evidence type="ECO:0000256" key="9">
    <source>
        <dbReference type="ARBA" id="ARBA00023136"/>
    </source>
</evidence>
<protein>
    <submittedName>
        <fullName evidence="11">Type II secretory pathway component PulM</fullName>
    </submittedName>
</protein>
<dbReference type="InterPro" id="IPR023229">
    <property type="entry name" value="T2SS_M_periplasmic_sf"/>
</dbReference>
<sequence>MFESLMSPLTEKWNSLAHRDQAALKILITSLLLAFFIFGLIVPTLNGKQQKIAELASAKETYQQLVELAPLALANSSSAPAASVNDLNSIVRRQAARNGFEIQRFEPSGDSLKVWLEDVRYRSVVLWLGALQQSGVFHSELTMEDRANAGFVSVRVTLYAQQ</sequence>
<keyword evidence="5" id="KW-0997">Cell inner membrane</keyword>
<keyword evidence="4" id="KW-1003">Cell membrane</keyword>
<keyword evidence="9 10" id="KW-0472">Membrane</keyword>
<dbReference type="GO" id="GO:0015627">
    <property type="term" value="C:type II protein secretion system complex"/>
    <property type="evidence" value="ECO:0007669"/>
    <property type="project" value="InterPro"/>
</dbReference>
<evidence type="ECO:0000256" key="3">
    <source>
        <dbReference type="ARBA" id="ARBA00022448"/>
    </source>
</evidence>
<evidence type="ECO:0000256" key="4">
    <source>
        <dbReference type="ARBA" id="ARBA00022475"/>
    </source>
</evidence>
<dbReference type="GO" id="GO:0005886">
    <property type="term" value="C:plasma membrane"/>
    <property type="evidence" value="ECO:0007669"/>
    <property type="project" value="UniProtKB-SubCell"/>
</dbReference>
<evidence type="ECO:0000256" key="10">
    <source>
        <dbReference type="SAM" id="Phobius"/>
    </source>
</evidence>
<evidence type="ECO:0000313" key="11">
    <source>
        <dbReference type="EMBL" id="TCS42535.1"/>
    </source>
</evidence>